<keyword evidence="1" id="KW-0805">Transcription regulation</keyword>
<dbReference type="AlphaFoldDB" id="A0A4Z0W6P9"/>
<dbReference type="CDD" id="cd00090">
    <property type="entry name" value="HTH_ARSR"/>
    <property type="match status" value="1"/>
</dbReference>
<dbReference type="PANTHER" id="PTHR30154:SF0">
    <property type="entry name" value="LEUCINE-RESPONSIVE REGULATORY PROTEIN"/>
    <property type="match status" value="1"/>
</dbReference>
<protein>
    <recommendedName>
        <fullName evidence="5">Leucine-responsive regulatory protein</fullName>
    </recommendedName>
</protein>
<dbReference type="EMBL" id="SRMF01000012">
    <property type="protein sequence ID" value="TGG90684.1"/>
    <property type="molecule type" value="Genomic_DNA"/>
</dbReference>
<dbReference type="PANTHER" id="PTHR30154">
    <property type="entry name" value="LEUCINE-RESPONSIVE REGULATORY PROTEIN"/>
    <property type="match status" value="1"/>
</dbReference>
<evidence type="ECO:0000313" key="8">
    <source>
        <dbReference type="Proteomes" id="UP000297475"/>
    </source>
</evidence>
<dbReference type="GO" id="GO:0043565">
    <property type="term" value="F:sequence-specific DNA binding"/>
    <property type="evidence" value="ECO:0007669"/>
    <property type="project" value="InterPro"/>
</dbReference>
<dbReference type="OrthoDB" id="9802341at2"/>
<dbReference type="Gene3D" id="1.10.10.10">
    <property type="entry name" value="Winged helix-like DNA-binding domain superfamily/Winged helix DNA-binding domain"/>
    <property type="match status" value="1"/>
</dbReference>
<evidence type="ECO:0000256" key="1">
    <source>
        <dbReference type="ARBA" id="ARBA00023015"/>
    </source>
</evidence>
<dbReference type="InterPro" id="IPR019888">
    <property type="entry name" value="Tscrpt_reg_AsnC-like"/>
</dbReference>
<proteinExistence type="predicted"/>
<dbReference type="SUPFAM" id="SSF54909">
    <property type="entry name" value="Dimeric alpha+beta barrel"/>
    <property type="match status" value="1"/>
</dbReference>
<dbReference type="SUPFAM" id="SSF46785">
    <property type="entry name" value="Winged helix' DNA-binding domain"/>
    <property type="match status" value="1"/>
</dbReference>
<accession>A0A4Z0W6P9</accession>
<keyword evidence="2" id="KW-0238">DNA-binding</keyword>
<dbReference type="FunFam" id="1.10.10.10:FF:000186">
    <property type="entry name" value="AsnC family transcriptional regulator"/>
    <property type="match status" value="1"/>
</dbReference>
<dbReference type="InterPro" id="IPR011008">
    <property type="entry name" value="Dimeric_a/b-barrel"/>
</dbReference>
<gene>
    <name evidence="7" type="ORF">E4656_18260</name>
</gene>
<comment type="caution">
    <text evidence="7">The sequence shown here is derived from an EMBL/GenBank/DDBJ whole genome shotgun (WGS) entry which is preliminary data.</text>
</comment>
<evidence type="ECO:0000259" key="6">
    <source>
        <dbReference type="PROSITE" id="PS50956"/>
    </source>
</evidence>
<dbReference type="GO" id="GO:0043200">
    <property type="term" value="P:response to amino acid"/>
    <property type="evidence" value="ECO:0007669"/>
    <property type="project" value="TreeGrafter"/>
</dbReference>
<name>A0A4Z0W6P9_9GAMM</name>
<dbReference type="PROSITE" id="PS50956">
    <property type="entry name" value="HTH_ASNC_2"/>
    <property type="match status" value="1"/>
</dbReference>
<dbReference type="SMART" id="SM00344">
    <property type="entry name" value="HTH_ASNC"/>
    <property type="match status" value="1"/>
</dbReference>
<dbReference type="PRINTS" id="PR00033">
    <property type="entry name" value="HTHASNC"/>
</dbReference>
<dbReference type="InterPro" id="IPR019885">
    <property type="entry name" value="Tscrpt_reg_HTH_AsnC-type_CS"/>
</dbReference>
<dbReference type="InterPro" id="IPR000485">
    <property type="entry name" value="AsnC-type_HTH_dom"/>
</dbReference>
<keyword evidence="8" id="KW-1185">Reference proteome</keyword>
<dbReference type="InterPro" id="IPR036390">
    <property type="entry name" value="WH_DNA-bd_sf"/>
</dbReference>
<sequence>MTRKPTRELDNIDLNILDVLQRDGRISYTDLAVEVGLSTTPCLERVRRLEEAGIITGYRAEVNPAALGLNLLVFLEVSLRYQSSQAFEDFRHAAQQIPNLLECHLISGEADYVLKLRLTDISEYRHTLGDILAMLPGIQESRSYIVMEEVKAGAAYPTAHLRLN</sequence>
<keyword evidence="4" id="KW-0804">Transcription</keyword>
<reference evidence="7 8" key="1">
    <citation type="submission" date="2019-04" db="EMBL/GenBank/DDBJ databases">
        <title>Natronospirillum operosus gen. nov., sp. nov., a haloalkaliphilic satellite isolated from decaying biomass of laboratory culture of cyanobacterium Geitlerinema sp. and proposal of Natronospirillaceae fam. nov. and Saccharospirillaceae fam. nov.</title>
        <authorList>
            <person name="Kevbrin V."/>
            <person name="Boltyanskaya Y."/>
            <person name="Koziaeva V."/>
            <person name="Grouzdev D.S."/>
            <person name="Park M."/>
            <person name="Cho J."/>
        </authorList>
    </citation>
    <scope>NUCLEOTIDE SEQUENCE [LARGE SCALE GENOMIC DNA]</scope>
    <source>
        <strain evidence="7 8">G-116</strain>
    </source>
</reference>
<dbReference type="InterPro" id="IPR036388">
    <property type="entry name" value="WH-like_DNA-bd_sf"/>
</dbReference>
<dbReference type="Pfam" id="PF01037">
    <property type="entry name" value="AsnC_trans_reg"/>
    <property type="match status" value="1"/>
</dbReference>
<dbReference type="InterPro" id="IPR019887">
    <property type="entry name" value="Tscrpt_reg_AsnC/Lrp_C"/>
</dbReference>
<organism evidence="7 8">
    <name type="scientific">Natronospirillum operosum</name>
    <dbReference type="NCBI Taxonomy" id="2759953"/>
    <lineage>
        <taxon>Bacteria</taxon>
        <taxon>Pseudomonadati</taxon>
        <taxon>Pseudomonadota</taxon>
        <taxon>Gammaproteobacteria</taxon>
        <taxon>Oceanospirillales</taxon>
        <taxon>Natronospirillaceae</taxon>
        <taxon>Natronospirillum</taxon>
    </lineage>
</organism>
<evidence type="ECO:0000256" key="3">
    <source>
        <dbReference type="ARBA" id="ARBA00023159"/>
    </source>
</evidence>
<dbReference type="Gene3D" id="3.30.70.920">
    <property type="match status" value="1"/>
</dbReference>
<feature type="domain" description="HTH asnC-type" evidence="6">
    <location>
        <begin position="9"/>
        <end position="70"/>
    </location>
</feature>
<dbReference type="InterPro" id="IPR011991">
    <property type="entry name" value="ArsR-like_HTH"/>
</dbReference>
<keyword evidence="3" id="KW-0010">Activator</keyword>
<dbReference type="PROSITE" id="PS00519">
    <property type="entry name" value="HTH_ASNC_1"/>
    <property type="match status" value="1"/>
</dbReference>
<dbReference type="Pfam" id="PF13412">
    <property type="entry name" value="HTH_24"/>
    <property type="match status" value="1"/>
</dbReference>
<evidence type="ECO:0000313" key="7">
    <source>
        <dbReference type="EMBL" id="TGG90684.1"/>
    </source>
</evidence>
<evidence type="ECO:0000256" key="4">
    <source>
        <dbReference type="ARBA" id="ARBA00023163"/>
    </source>
</evidence>
<evidence type="ECO:0000256" key="5">
    <source>
        <dbReference type="ARBA" id="ARBA00039227"/>
    </source>
</evidence>
<dbReference type="GO" id="GO:0006355">
    <property type="term" value="P:regulation of DNA-templated transcription"/>
    <property type="evidence" value="ECO:0007669"/>
    <property type="project" value="UniProtKB-ARBA"/>
</dbReference>
<dbReference type="Proteomes" id="UP000297475">
    <property type="component" value="Unassembled WGS sequence"/>
</dbReference>
<dbReference type="GO" id="GO:0005829">
    <property type="term" value="C:cytosol"/>
    <property type="evidence" value="ECO:0007669"/>
    <property type="project" value="TreeGrafter"/>
</dbReference>
<evidence type="ECO:0000256" key="2">
    <source>
        <dbReference type="ARBA" id="ARBA00023125"/>
    </source>
</evidence>